<dbReference type="EC" id="2.5.1.58" evidence="2 9"/>
<evidence type="ECO:0000256" key="9">
    <source>
        <dbReference type="RuleBase" id="RU365056"/>
    </source>
</evidence>
<dbReference type="Pfam" id="PF00432">
    <property type="entry name" value="Prenyltrans"/>
    <property type="match status" value="1"/>
</dbReference>
<comment type="catalytic activity">
    <reaction evidence="9">
        <text>L-cysteinyl-[protein] + (2E,6E)-farnesyl diphosphate = S-(2E,6E)-farnesyl-L-cysteinyl-[protein] + diphosphate</text>
        <dbReference type="Rhea" id="RHEA:13345"/>
        <dbReference type="Rhea" id="RHEA-COMP:10131"/>
        <dbReference type="Rhea" id="RHEA-COMP:11535"/>
        <dbReference type="ChEBI" id="CHEBI:29950"/>
        <dbReference type="ChEBI" id="CHEBI:33019"/>
        <dbReference type="ChEBI" id="CHEBI:86019"/>
        <dbReference type="ChEBI" id="CHEBI:175763"/>
    </reaction>
</comment>
<evidence type="ECO:0000256" key="7">
    <source>
        <dbReference type="ARBA" id="ARBA00022737"/>
    </source>
</evidence>
<gene>
    <name evidence="11" type="ORF">CPELLU_LOCUS11982</name>
</gene>
<dbReference type="GO" id="GO:0004660">
    <property type="term" value="F:protein farnesyltransferase activity"/>
    <property type="evidence" value="ECO:0007669"/>
    <property type="project" value="UniProtKB-UniRule"/>
</dbReference>
<dbReference type="CDD" id="cd02893">
    <property type="entry name" value="FTase"/>
    <property type="match status" value="1"/>
</dbReference>
<evidence type="ECO:0000256" key="6">
    <source>
        <dbReference type="ARBA" id="ARBA00022723"/>
    </source>
</evidence>
<organism evidence="11 12">
    <name type="scientific">Cetraspora pellucida</name>
    <dbReference type="NCBI Taxonomy" id="1433469"/>
    <lineage>
        <taxon>Eukaryota</taxon>
        <taxon>Fungi</taxon>
        <taxon>Fungi incertae sedis</taxon>
        <taxon>Mucoromycota</taxon>
        <taxon>Glomeromycotina</taxon>
        <taxon>Glomeromycetes</taxon>
        <taxon>Diversisporales</taxon>
        <taxon>Gigasporaceae</taxon>
        <taxon>Cetraspora</taxon>
    </lineage>
</organism>
<dbReference type="OrthoDB" id="10261146at2759"/>
<keyword evidence="8 9" id="KW-0862">Zinc</keyword>
<reference evidence="11" key="1">
    <citation type="submission" date="2021-06" db="EMBL/GenBank/DDBJ databases">
        <authorList>
            <person name="Kallberg Y."/>
            <person name="Tangrot J."/>
            <person name="Rosling A."/>
        </authorList>
    </citation>
    <scope>NUCLEOTIDE SEQUENCE</scope>
    <source>
        <strain evidence="11">FL966</strain>
    </source>
</reference>
<evidence type="ECO:0000256" key="3">
    <source>
        <dbReference type="ARBA" id="ARBA00015798"/>
    </source>
</evidence>
<keyword evidence="7" id="KW-0677">Repeat</keyword>
<comment type="caution">
    <text evidence="11">The sequence shown here is derived from an EMBL/GenBank/DDBJ whole genome shotgun (WGS) entry which is preliminary data.</text>
</comment>
<dbReference type="Proteomes" id="UP000789759">
    <property type="component" value="Unassembled WGS sequence"/>
</dbReference>
<evidence type="ECO:0000313" key="11">
    <source>
        <dbReference type="EMBL" id="CAG8704099.1"/>
    </source>
</evidence>
<evidence type="ECO:0000256" key="8">
    <source>
        <dbReference type="ARBA" id="ARBA00022833"/>
    </source>
</evidence>
<dbReference type="GO" id="GO:0097354">
    <property type="term" value="P:prenylation"/>
    <property type="evidence" value="ECO:0007669"/>
    <property type="project" value="UniProtKB-UniRule"/>
</dbReference>
<sequence>MGIIDGPRPLEELFTKNNEYSTESSRLQAKTEKSVYDLFKPVKDENSLNTIRLNRISHIKYATDGLKGLHKHWVVLDANKPWLCYWMLHVLDLLGHDLTQELIDRGVSTISKLQNITGGFGGGPGQISHAAVTYAAVNTIAILGTKEAYDSIDRENLYKWFMKLKQPDGSFIMHEGGEVDIRGAYCILATATLTNLITPELIANTADWIKRCQTHDGGIGGEPGLEAHGGYAFCGLAAMEILGKADLLDIPSLFVGDLQLGMLDCFDPIIGPKIDDLKRNFARWASSLQMQLEGGFQGRPNKLVDGCYSFWVGALFPVLEAIMTRQQVEKNYTNRKELNEYISQPLFDREALQEYLLIACQHPKGGLIDKPKRSPDYYHTCYCLSGLSTSQHHVIYDIEKAVSSGVEQGELNAGDRSLLWFEDGTKILILGDPSNIVNVTHPIHNVTMPKAKKIIEYFREKPCDF</sequence>
<dbReference type="InterPro" id="IPR001330">
    <property type="entry name" value="Prenyltrans"/>
</dbReference>
<dbReference type="InterPro" id="IPR026872">
    <property type="entry name" value="FTB"/>
</dbReference>
<dbReference type="Gene3D" id="1.50.10.20">
    <property type="match status" value="1"/>
</dbReference>
<feature type="domain" description="Prenyltransferase alpha-alpha toroid" evidence="10">
    <location>
        <begin position="53"/>
        <end position="434"/>
    </location>
</feature>
<evidence type="ECO:0000256" key="5">
    <source>
        <dbReference type="ARBA" id="ARBA00022679"/>
    </source>
</evidence>
<dbReference type="InterPro" id="IPR045089">
    <property type="entry name" value="PGGT1B-like"/>
</dbReference>
<evidence type="ECO:0000256" key="2">
    <source>
        <dbReference type="ARBA" id="ARBA00012702"/>
    </source>
</evidence>
<proteinExistence type="inferred from homology"/>
<keyword evidence="5 9" id="KW-0808">Transferase</keyword>
<evidence type="ECO:0000259" key="10">
    <source>
        <dbReference type="Pfam" id="PF00432"/>
    </source>
</evidence>
<evidence type="ECO:0000256" key="4">
    <source>
        <dbReference type="ARBA" id="ARBA00022602"/>
    </source>
</evidence>
<dbReference type="PANTHER" id="PTHR11774:SF6">
    <property type="entry name" value="PROTEIN FARNESYLTRANSFERASE SUBUNIT BETA"/>
    <property type="match status" value="1"/>
</dbReference>
<accession>A0A9N9HT00</accession>
<comment type="similarity">
    <text evidence="1 9">Belongs to the protein prenyltransferase subunit beta family.</text>
</comment>
<dbReference type="GO" id="GO:0005965">
    <property type="term" value="C:protein farnesyltransferase complex"/>
    <property type="evidence" value="ECO:0007669"/>
    <property type="project" value="UniProtKB-UniRule"/>
</dbReference>
<evidence type="ECO:0000313" key="12">
    <source>
        <dbReference type="Proteomes" id="UP000789759"/>
    </source>
</evidence>
<name>A0A9N9HT00_9GLOM</name>
<keyword evidence="6 9" id="KW-0479">Metal-binding</keyword>
<comment type="function">
    <text evidence="9">Catalyzes the transfer of a farnesyl moiety from farnesyl diphosphate to a cysteine at the fourth position from the C-terminus of several proteins. The beta subunit is responsible for peptide-binding.</text>
</comment>
<keyword evidence="12" id="KW-1185">Reference proteome</keyword>
<dbReference type="AlphaFoldDB" id="A0A9N9HT00"/>
<dbReference type="GO" id="GO:0008270">
    <property type="term" value="F:zinc ion binding"/>
    <property type="evidence" value="ECO:0007669"/>
    <property type="project" value="UniProtKB-UniRule"/>
</dbReference>
<keyword evidence="4 9" id="KW-0637">Prenyltransferase</keyword>
<dbReference type="PANTHER" id="PTHR11774">
    <property type="entry name" value="GERANYLGERANYL TRANSFERASE TYPE BETA SUBUNIT"/>
    <property type="match status" value="1"/>
</dbReference>
<comment type="cofactor">
    <cofactor evidence="9">
        <name>Zn(2+)</name>
        <dbReference type="ChEBI" id="CHEBI:29105"/>
    </cofactor>
    <text evidence="9">Binds 1 zinc ion per subunit.</text>
</comment>
<protein>
    <recommendedName>
        <fullName evidence="3 9">Protein farnesyltransferase subunit beta</fullName>
        <shortName evidence="9">FTase-beta</shortName>
        <ecNumber evidence="2 9">2.5.1.58</ecNumber>
    </recommendedName>
</protein>
<comment type="subunit">
    <text evidence="9">Heterodimer of an alpha and a beta subunit.</text>
</comment>
<evidence type="ECO:0000256" key="1">
    <source>
        <dbReference type="ARBA" id="ARBA00010497"/>
    </source>
</evidence>
<dbReference type="EMBL" id="CAJVQA010011097">
    <property type="protein sequence ID" value="CAG8704099.1"/>
    <property type="molecule type" value="Genomic_DNA"/>
</dbReference>
<dbReference type="InterPro" id="IPR008930">
    <property type="entry name" value="Terpenoid_cyclase/PrenylTrfase"/>
</dbReference>
<dbReference type="SUPFAM" id="SSF48239">
    <property type="entry name" value="Terpenoid cyclases/Protein prenyltransferases"/>
    <property type="match status" value="1"/>
</dbReference>